<evidence type="ECO:0000313" key="4">
    <source>
        <dbReference type="EMBL" id="MBB5325550.1"/>
    </source>
</evidence>
<dbReference type="Pfam" id="PF25164">
    <property type="entry name" value="CoiA_N"/>
    <property type="match status" value="1"/>
</dbReference>
<accession>A0A7W8IRQ7</accession>
<reference evidence="4 5" key="1">
    <citation type="submission" date="2020-08" db="EMBL/GenBank/DDBJ databases">
        <title>Genomic Encyclopedia of Type Strains, Phase IV (KMG-IV): sequencing the most valuable type-strain genomes for metagenomic binning, comparative biology and taxonomic classification.</title>
        <authorList>
            <person name="Goeker M."/>
        </authorList>
    </citation>
    <scope>NUCLEOTIDE SEQUENCE [LARGE SCALE GENOMIC DNA]</scope>
    <source>
        <strain evidence="4 5">DSM 16325</strain>
    </source>
</reference>
<feature type="domain" description="Competence protein CoiA nuclease-like" evidence="1">
    <location>
        <begin position="85"/>
        <end position="241"/>
    </location>
</feature>
<feature type="domain" description="Competence protein CoiA C-terminal" evidence="3">
    <location>
        <begin position="254"/>
        <end position="397"/>
    </location>
</feature>
<organism evidence="4 5">
    <name type="scientific">Anoxybacteroides tepidamans</name>
    <dbReference type="NCBI Taxonomy" id="265948"/>
    <lineage>
        <taxon>Bacteria</taxon>
        <taxon>Bacillati</taxon>
        <taxon>Bacillota</taxon>
        <taxon>Bacilli</taxon>
        <taxon>Bacillales</taxon>
        <taxon>Anoxybacillaceae</taxon>
        <taxon>Anoxybacteroides</taxon>
    </lineage>
</organism>
<gene>
    <name evidence="4" type="ORF">HNQ34_002651</name>
</gene>
<dbReference type="EMBL" id="JACHEP010000017">
    <property type="protein sequence ID" value="MBB5325550.1"/>
    <property type="molecule type" value="Genomic_DNA"/>
</dbReference>
<dbReference type="Pfam" id="PF06054">
    <property type="entry name" value="CoiA_nuc"/>
    <property type="match status" value="1"/>
</dbReference>
<protein>
    <submittedName>
        <fullName evidence="4">Competence CoiA-like predicted nuclease</fullName>
    </submittedName>
</protein>
<name>A0A7W8IRQ7_9BACL</name>
<dbReference type="Pfam" id="PF25166">
    <property type="entry name" value="CoiA_C"/>
    <property type="match status" value="1"/>
</dbReference>
<feature type="domain" description="Competence protein CoiA-like N-terminal" evidence="2">
    <location>
        <begin position="34"/>
        <end position="80"/>
    </location>
</feature>
<dbReference type="RefSeq" id="WP_246364177.1">
    <property type="nucleotide sequence ID" value="NZ_JACHEP010000017.1"/>
</dbReference>
<sequence length="412" mass="49209">MSERECYLSIITKGSGLLLVALLKNGQSVSLIGSWTREQMMELRKRESFFCPACQNEVILKLGNRRMPHFAHKREGMCPFEHEAESPYHVAGKTDLFHWLKKQSMNVRLEPYFHHVQQRPDLSVMDQDRLYAFEYQCSTMGEALFRKRNDQYKKAGIRPVWILGAHHLQRLSAYRFKLPRFQWLFAQHVSSVSPQPLIFYYCPQTKRLIRLVHLIPFSPYYTFSVPVIEKLDRVRFADFLTYPAVPLPSPFWNEWLAQKKKWRLTFTMYPTLTNRAICFDFYPHHPPALFPCEAGWPLDHSYLFETPAFIWQTYILLFLANDETYSLSSLYAWMKEKIAEQKITVRHLPLAQAYHYTRAVYEYVQWLEQLGYVRWVNRKAVQRIKNWTFPNTIDEALTEDRRLLERMKRKSL</sequence>
<evidence type="ECO:0000259" key="3">
    <source>
        <dbReference type="Pfam" id="PF25166"/>
    </source>
</evidence>
<dbReference type="PIRSF" id="PIRSF007487">
    <property type="entry name" value="Competence-induced_CoiA_bac"/>
    <property type="match status" value="1"/>
</dbReference>
<dbReference type="AlphaFoldDB" id="A0A7W8IRQ7"/>
<dbReference type="Proteomes" id="UP000520011">
    <property type="component" value="Unassembled WGS sequence"/>
</dbReference>
<comment type="caution">
    <text evidence="4">The sequence shown here is derived from an EMBL/GenBank/DDBJ whole genome shotgun (WGS) entry which is preliminary data.</text>
</comment>
<dbReference type="InterPro" id="IPR010330">
    <property type="entry name" value="CoiA_nuc"/>
</dbReference>
<keyword evidence="5" id="KW-1185">Reference proteome</keyword>
<proteinExistence type="predicted"/>
<evidence type="ECO:0000259" key="2">
    <source>
        <dbReference type="Pfam" id="PF25164"/>
    </source>
</evidence>
<evidence type="ECO:0000259" key="1">
    <source>
        <dbReference type="Pfam" id="PF06054"/>
    </source>
</evidence>
<evidence type="ECO:0000313" key="5">
    <source>
        <dbReference type="Proteomes" id="UP000520011"/>
    </source>
</evidence>
<dbReference type="InterPro" id="IPR021176">
    <property type="entry name" value="Competence-induced_CoiA"/>
</dbReference>
<dbReference type="InterPro" id="IPR057252">
    <property type="entry name" value="CoiA_C"/>
</dbReference>
<dbReference type="InterPro" id="IPR057253">
    <property type="entry name" value="CoiA-like_N"/>
</dbReference>